<dbReference type="Gene3D" id="3.40.50.300">
    <property type="entry name" value="P-loop containing nucleotide triphosphate hydrolases"/>
    <property type="match status" value="1"/>
</dbReference>
<evidence type="ECO:0000256" key="2">
    <source>
        <dbReference type="ARBA" id="ARBA00023134"/>
    </source>
</evidence>
<dbReference type="VEuPathDB" id="FungiDB:H310_05884"/>
<dbReference type="RefSeq" id="XP_008868953.1">
    <property type="nucleotide sequence ID" value="XM_008870731.1"/>
</dbReference>
<dbReference type="SUPFAM" id="SSF52540">
    <property type="entry name" value="P-loop containing nucleoside triphosphate hydrolases"/>
    <property type="match status" value="1"/>
</dbReference>
<feature type="compositionally biased region" description="Low complexity" evidence="3">
    <location>
        <begin position="194"/>
        <end position="211"/>
    </location>
</feature>
<dbReference type="STRING" id="157072.A0A024U9R6"/>
<evidence type="ECO:0000256" key="1">
    <source>
        <dbReference type="ARBA" id="ARBA00022741"/>
    </source>
</evidence>
<organism evidence="4">
    <name type="scientific">Aphanomyces invadans</name>
    <dbReference type="NCBI Taxonomy" id="157072"/>
    <lineage>
        <taxon>Eukaryota</taxon>
        <taxon>Sar</taxon>
        <taxon>Stramenopiles</taxon>
        <taxon>Oomycota</taxon>
        <taxon>Saprolegniomycetes</taxon>
        <taxon>Saprolegniales</taxon>
        <taxon>Verrucalvaceae</taxon>
        <taxon>Aphanomyces</taxon>
    </lineage>
</organism>
<feature type="region of interest" description="Disordered" evidence="3">
    <location>
        <begin position="191"/>
        <end position="211"/>
    </location>
</feature>
<protein>
    <submittedName>
        <fullName evidence="4">Uncharacterized protein</fullName>
    </submittedName>
</protein>
<dbReference type="SMART" id="SM00175">
    <property type="entry name" value="RAB"/>
    <property type="match status" value="1"/>
</dbReference>
<dbReference type="SMART" id="SM00173">
    <property type="entry name" value="RAS"/>
    <property type="match status" value="1"/>
</dbReference>
<keyword evidence="2" id="KW-0342">GTP-binding</keyword>
<dbReference type="InterPro" id="IPR027417">
    <property type="entry name" value="P-loop_NTPase"/>
</dbReference>
<gene>
    <name evidence="4" type="ORF">H310_05884</name>
</gene>
<dbReference type="EMBL" id="KI913961">
    <property type="protein sequence ID" value="ETW02348.1"/>
    <property type="molecule type" value="Genomic_DNA"/>
</dbReference>
<proteinExistence type="predicted"/>
<dbReference type="PRINTS" id="PR00449">
    <property type="entry name" value="RASTRNSFRMNG"/>
</dbReference>
<dbReference type="GO" id="GO:0003924">
    <property type="term" value="F:GTPase activity"/>
    <property type="evidence" value="ECO:0007669"/>
    <property type="project" value="InterPro"/>
</dbReference>
<sequence length="211" mass="23495">MDMRTVRVAVVGDSGVGKTSLVHYLCHGEVLSHPTWTIGCTTDVLLHQPDTFVEFVDIGGNPRYELSRAAFYHELHGIIFVYDMSNIRSYNNLRKWIAELSLAQKNRPNVVANPDNIGPLPTIVIGNKQDAIQTQRMAPLRDLKMDSLEASALEGRLDMSRFHLFLDRVVATAFTSTPRQPSGHGIMRSRFIASSSPHGTTPTSSTSSWWS</sequence>
<dbReference type="PROSITE" id="PS51419">
    <property type="entry name" value="RAB"/>
    <property type="match status" value="1"/>
</dbReference>
<evidence type="ECO:0000313" key="4">
    <source>
        <dbReference type="EMBL" id="ETW02348.1"/>
    </source>
</evidence>
<dbReference type="OrthoDB" id="8954335at2759"/>
<dbReference type="GO" id="GO:0005525">
    <property type="term" value="F:GTP binding"/>
    <property type="evidence" value="ECO:0007669"/>
    <property type="project" value="UniProtKB-KW"/>
</dbReference>
<dbReference type="InterPro" id="IPR001806">
    <property type="entry name" value="Small_GTPase"/>
</dbReference>
<dbReference type="AlphaFoldDB" id="A0A024U9R6"/>
<dbReference type="eggNOG" id="ENOG502QT3S">
    <property type="taxonomic scope" value="Eukaryota"/>
</dbReference>
<dbReference type="GeneID" id="20082934"/>
<evidence type="ECO:0000256" key="3">
    <source>
        <dbReference type="SAM" id="MobiDB-lite"/>
    </source>
</evidence>
<accession>A0A024U9R6</accession>
<dbReference type="Pfam" id="PF00071">
    <property type="entry name" value="Ras"/>
    <property type="match status" value="1"/>
</dbReference>
<name>A0A024U9R6_9STRA</name>
<keyword evidence="1" id="KW-0547">Nucleotide-binding</keyword>
<reference evidence="4" key="1">
    <citation type="submission" date="2013-12" db="EMBL/GenBank/DDBJ databases">
        <title>The Genome Sequence of Aphanomyces invadans NJM9701.</title>
        <authorList>
            <consortium name="The Broad Institute Genomics Platform"/>
            <person name="Russ C."/>
            <person name="Tyler B."/>
            <person name="van West P."/>
            <person name="Dieguez-Uribeondo J."/>
            <person name="Young S.K."/>
            <person name="Zeng Q."/>
            <person name="Gargeya S."/>
            <person name="Fitzgerald M."/>
            <person name="Abouelleil A."/>
            <person name="Alvarado L."/>
            <person name="Chapman S.B."/>
            <person name="Gainer-Dewar J."/>
            <person name="Goldberg J."/>
            <person name="Griggs A."/>
            <person name="Gujja S."/>
            <person name="Hansen M."/>
            <person name="Howarth C."/>
            <person name="Imamovic A."/>
            <person name="Ireland A."/>
            <person name="Larimer J."/>
            <person name="McCowan C."/>
            <person name="Murphy C."/>
            <person name="Pearson M."/>
            <person name="Poon T.W."/>
            <person name="Priest M."/>
            <person name="Roberts A."/>
            <person name="Saif S."/>
            <person name="Shea T."/>
            <person name="Sykes S."/>
            <person name="Wortman J."/>
            <person name="Nusbaum C."/>
            <person name="Birren B."/>
        </authorList>
    </citation>
    <scope>NUCLEOTIDE SEQUENCE [LARGE SCALE GENOMIC DNA]</scope>
    <source>
        <strain evidence="4">NJM9701</strain>
    </source>
</reference>
<dbReference type="PANTHER" id="PTHR24073">
    <property type="entry name" value="DRAB5-RELATED"/>
    <property type="match status" value="1"/>
</dbReference>